<dbReference type="Proteomes" id="UP000324222">
    <property type="component" value="Unassembled WGS sequence"/>
</dbReference>
<comment type="caution">
    <text evidence="1">The sequence shown here is derived from an EMBL/GenBank/DDBJ whole genome shotgun (WGS) entry which is preliminary data.</text>
</comment>
<evidence type="ECO:0000313" key="2">
    <source>
        <dbReference type="Proteomes" id="UP000324222"/>
    </source>
</evidence>
<organism evidence="1 2">
    <name type="scientific">Portunus trituberculatus</name>
    <name type="common">Swimming crab</name>
    <name type="synonym">Neptunus trituberculatus</name>
    <dbReference type="NCBI Taxonomy" id="210409"/>
    <lineage>
        <taxon>Eukaryota</taxon>
        <taxon>Metazoa</taxon>
        <taxon>Ecdysozoa</taxon>
        <taxon>Arthropoda</taxon>
        <taxon>Crustacea</taxon>
        <taxon>Multicrustacea</taxon>
        <taxon>Malacostraca</taxon>
        <taxon>Eumalacostraca</taxon>
        <taxon>Eucarida</taxon>
        <taxon>Decapoda</taxon>
        <taxon>Pleocyemata</taxon>
        <taxon>Brachyura</taxon>
        <taxon>Eubrachyura</taxon>
        <taxon>Portunoidea</taxon>
        <taxon>Portunidae</taxon>
        <taxon>Portuninae</taxon>
        <taxon>Portunus</taxon>
    </lineage>
</organism>
<proteinExistence type="predicted"/>
<dbReference type="EMBL" id="VSRR010000645">
    <property type="protein sequence ID" value="MPC18084.1"/>
    <property type="molecule type" value="Genomic_DNA"/>
</dbReference>
<accession>A0A5B7D9R4</accession>
<keyword evidence="2" id="KW-1185">Reference proteome</keyword>
<reference evidence="1 2" key="1">
    <citation type="submission" date="2019-05" db="EMBL/GenBank/DDBJ databases">
        <title>Another draft genome of Portunus trituberculatus and its Hox gene families provides insights of decapod evolution.</title>
        <authorList>
            <person name="Jeong J.-H."/>
            <person name="Song I."/>
            <person name="Kim S."/>
            <person name="Choi T."/>
            <person name="Kim D."/>
            <person name="Ryu S."/>
            <person name="Kim W."/>
        </authorList>
    </citation>
    <scope>NUCLEOTIDE SEQUENCE [LARGE SCALE GENOMIC DNA]</scope>
    <source>
        <tissue evidence="1">Muscle</tissue>
    </source>
</reference>
<sequence>MLWSPNPPPSTHSRALPAPASRVSSLLPPCRPQAPSNIFAAVSTLVAYCSLGGDPRGETGRPWLCFQRGFSGKSQTALVV</sequence>
<dbReference type="AlphaFoldDB" id="A0A5B7D9R4"/>
<name>A0A5B7D9R4_PORTR</name>
<protein>
    <submittedName>
        <fullName evidence="1">Uncharacterized protein</fullName>
    </submittedName>
</protein>
<evidence type="ECO:0000313" key="1">
    <source>
        <dbReference type="EMBL" id="MPC18084.1"/>
    </source>
</evidence>
<gene>
    <name evidence="1" type="ORF">E2C01_010958</name>
</gene>